<dbReference type="eggNOG" id="COG2120">
    <property type="taxonomic scope" value="Bacteria"/>
</dbReference>
<dbReference type="KEGG" id="rca:Rcas_0528"/>
<dbReference type="AlphaFoldDB" id="A7NGR5"/>
<dbReference type="HOGENOM" id="CLU_049311_2_1_0"/>
<dbReference type="PANTHER" id="PTHR12993:SF11">
    <property type="entry name" value="N-ACETYLGLUCOSAMINYL-PHOSPHATIDYLINOSITOL DE-N-ACETYLASE"/>
    <property type="match status" value="1"/>
</dbReference>
<reference evidence="1 2" key="1">
    <citation type="submission" date="2007-08" db="EMBL/GenBank/DDBJ databases">
        <title>Complete sequence of Roseiflexus castenholzii DSM 13941.</title>
        <authorList>
            <consortium name="US DOE Joint Genome Institute"/>
            <person name="Copeland A."/>
            <person name="Lucas S."/>
            <person name="Lapidus A."/>
            <person name="Barry K."/>
            <person name="Glavina del Rio T."/>
            <person name="Dalin E."/>
            <person name="Tice H."/>
            <person name="Pitluck S."/>
            <person name="Thompson L.S."/>
            <person name="Brettin T."/>
            <person name="Bruce D."/>
            <person name="Detter J.C."/>
            <person name="Han C."/>
            <person name="Tapia R."/>
            <person name="Schmutz J."/>
            <person name="Larimer F."/>
            <person name="Land M."/>
            <person name="Hauser L."/>
            <person name="Kyrpides N."/>
            <person name="Mikhailova N."/>
            <person name="Bryant D.A."/>
            <person name="Hanada S."/>
            <person name="Tsukatani Y."/>
            <person name="Richardson P."/>
        </authorList>
    </citation>
    <scope>NUCLEOTIDE SEQUENCE [LARGE SCALE GENOMIC DNA]</scope>
    <source>
        <strain evidence="2">DSM 13941 / HLO8</strain>
    </source>
</reference>
<evidence type="ECO:0000313" key="1">
    <source>
        <dbReference type="EMBL" id="ABU56658.1"/>
    </source>
</evidence>
<sequence>MATHVTHNLTAYGIDSRWLRDHRSERRILFVYAHPDDESFGNAGTILRYTRDGVDVHYACATRGEAGDVPPEMLAGYADVGALRTVEQMCAAGALGLTGVHFLGHRDSGMAGSPDNQHPAALIRQPLTNVAGQIVALIRAIRPQIVVTFGPYGGYGHPDHIFCHRAATAAFEAAGNPILYPEQVNMGLDPWQPQRLYYSTFGTRFLSSVVIVMRLLGKDPARFGRNGDVDLVRAAREATPVTTSIDTSACFEQAMQARACHHSQGGGIGWLRRLPKPIQRRLNAVEHFTRVVPPWNGGAVEQDLFPRDQSP</sequence>
<dbReference type="Pfam" id="PF02585">
    <property type="entry name" value="PIG-L"/>
    <property type="match status" value="1"/>
</dbReference>
<proteinExistence type="predicted"/>
<dbReference type="InterPro" id="IPR003737">
    <property type="entry name" value="GlcNAc_PI_deacetylase-related"/>
</dbReference>
<dbReference type="PANTHER" id="PTHR12993">
    <property type="entry name" value="N-ACETYLGLUCOSAMINYL-PHOSPHATIDYLINOSITOL DE-N-ACETYLASE-RELATED"/>
    <property type="match status" value="1"/>
</dbReference>
<dbReference type="EMBL" id="CP000804">
    <property type="protein sequence ID" value="ABU56658.1"/>
    <property type="molecule type" value="Genomic_DNA"/>
</dbReference>
<accession>A7NGR5</accession>
<dbReference type="InterPro" id="IPR024078">
    <property type="entry name" value="LmbE-like_dom_sf"/>
</dbReference>
<name>A7NGR5_ROSCS</name>
<keyword evidence="2" id="KW-1185">Reference proteome</keyword>
<dbReference type="Gene3D" id="3.40.50.10320">
    <property type="entry name" value="LmbE-like"/>
    <property type="match status" value="1"/>
</dbReference>
<dbReference type="OrthoDB" id="9815144at2"/>
<gene>
    <name evidence="1" type="ordered locus">Rcas_0528</name>
</gene>
<organism evidence="1 2">
    <name type="scientific">Roseiflexus castenholzii (strain DSM 13941 / HLO8)</name>
    <dbReference type="NCBI Taxonomy" id="383372"/>
    <lineage>
        <taxon>Bacteria</taxon>
        <taxon>Bacillati</taxon>
        <taxon>Chloroflexota</taxon>
        <taxon>Chloroflexia</taxon>
        <taxon>Chloroflexales</taxon>
        <taxon>Roseiflexineae</taxon>
        <taxon>Roseiflexaceae</taxon>
        <taxon>Roseiflexus</taxon>
    </lineage>
</organism>
<dbReference type="GO" id="GO:0016811">
    <property type="term" value="F:hydrolase activity, acting on carbon-nitrogen (but not peptide) bonds, in linear amides"/>
    <property type="evidence" value="ECO:0007669"/>
    <property type="project" value="TreeGrafter"/>
</dbReference>
<dbReference type="SUPFAM" id="SSF102588">
    <property type="entry name" value="LmbE-like"/>
    <property type="match status" value="1"/>
</dbReference>
<evidence type="ECO:0000313" key="2">
    <source>
        <dbReference type="Proteomes" id="UP000000263"/>
    </source>
</evidence>
<protein>
    <submittedName>
        <fullName evidence="1">LmbE family protein</fullName>
    </submittedName>
</protein>
<dbReference type="STRING" id="383372.Rcas_0528"/>
<dbReference type="Proteomes" id="UP000000263">
    <property type="component" value="Chromosome"/>
</dbReference>